<dbReference type="SMART" id="SM00354">
    <property type="entry name" value="HTH_LACI"/>
    <property type="match status" value="1"/>
</dbReference>
<sequence length="346" mass="36319">MDAAPRQTRDVARPTMKDVAREAAVGLKTVSRVVNGEPGVSEATIARVRDVISRLGYRRDDAARELRNGQVASIGLILEDSTDPFYAHLVGAVQDVAQANGMLALTGTSDEDPAAERDLGLALCARRVQGLVIVPAPGADHHYLAPELAAGMAAVFVDRPPVGVRADTVLTDNRGGARAATAHLIAHGHRRIAFLADAPGIFTAALRREGYRDALAAAGIPADEALIAMETPLPEAVRAALRAFERLDRPPTALVTGNNRTTVAVLRALAQAAVRPAIVGFDDFELADLMTPPVTVVAQDPVGMGRAAAHALFRRLAGDDSPARSIELPTRLIARGSGETPPPTPG</sequence>
<evidence type="ECO:0000313" key="6">
    <source>
        <dbReference type="Proteomes" id="UP000240542"/>
    </source>
</evidence>
<keyword evidence="3" id="KW-0804">Transcription</keyword>
<name>A0A2P8DGU9_9ACTN</name>
<dbReference type="PROSITE" id="PS50932">
    <property type="entry name" value="HTH_LACI_2"/>
    <property type="match status" value="1"/>
</dbReference>
<proteinExistence type="predicted"/>
<evidence type="ECO:0000256" key="2">
    <source>
        <dbReference type="ARBA" id="ARBA00023125"/>
    </source>
</evidence>
<dbReference type="Gene3D" id="3.40.50.2300">
    <property type="match status" value="2"/>
</dbReference>
<dbReference type="PANTHER" id="PTHR30146:SF109">
    <property type="entry name" value="HTH-TYPE TRANSCRIPTIONAL REGULATOR GALS"/>
    <property type="match status" value="1"/>
</dbReference>
<dbReference type="InterPro" id="IPR010982">
    <property type="entry name" value="Lambda_DNA-bd_dom_sf"/>
</dbReference>
<organism evidence="5 6">
    <name type="scientific">Murinocardiopsis flavida</name>
    <dbReference type="NCBI Taxonomy" id="645275"/>
    <lineage>
        <taxon>Bacteria</taxon>
        <taxon>Bacillati</taxon>
        <taxon>Actinomycetota</taxon>
        <taxon>Actinomycetes</taxon>
        <taxon>Streptosporangiales</taxon>
        <taxon>Nocardiopsidaceae</taxon>
        <taxon>Murinocardiopsis</taxon>
    </lineage>
</organism>
<dbReference type="EMBL" id="PYGA01000011">
    <property type="protein sequence ID" value="PSK96450.1"/>
    <property type="molecule type" value="Genomic_DNA"/>
</dbReference>
<keyword evidence="6" id="KW-1185">Reference proteome</keyword>
<keyword evidence="1" id="KW-0805">Transcription regulation</keyword>
<evidence type="ECO:0000256" key="3">
    <source>
        <dbReference type="ARBA" id="ARBA00023163"/>
    </source>
</evidence>
<protein>
    <submittedName>
        <fullName evidence="5">LacI family transcriptional regulator</fullName>
    </submittedName>
</protein>
<comment type="caution">
    <text evidence="5">The sequence shown here is derived from an EMBL/GenBank/DDBJ whole genome shotgun (WGS) entry which is preliminary data.</text>
</comment>
<dbReference type="InterPro" id="IPR046335">
    <property type="entry name" value="LacI/GalR-like_sensor"/>
</dbReference>
<evidence type="ECO:0000256" key="1">
    <source>
        <dbReference type="ARBA" id="ARBA00023015"/>
    </source>
</evidence>
<dbReference type="PROSITE" id="PS00356">
    <property type="entry name" value="HTH_LACI_1"/>
    <property type="match status" value="1"/>
</dbReference>
<dbReference type="InterPro" id="IPR028082">
    <property type="entry name" value="Peripla_BP_I"/>
</dbReference>
<feature type="domain" description="HTH lacI-type" evidence="4">
    <location>
        <begin position="14"/>
        <end position="68"/>
    </location>
</feature>
<dbReference type="GO" id="GO:0000976">
    <property type="term" value="F:transcription cis-regulatory region binding"/>
    <property type="evidence" value="ECO:0007669"/>
    <property type="project" value="TreeGrafter"/>
</dbReference>
<dbReference type="RefSeq" id="WP_245928847.1">
    <property type="nucleotide sequence ID" value="NZ_PYGA01000011.1"/>
</dbReference>
<keyword evidence="2" id="KW-0238">DNA-binding</keyword>
<evidence type="ECO:0000313" key="5">
    <source>
        <dbReference type="EMBL" id="PSK96450.1"/>
    </source>
</evidence>
<dbReference type="CDD" id="cd01392">
    <property type="entry name" value="HTH_LacI"/>
    <property type="match status" value="1"/>
</dbReference>
<gene>
    <name evidence="5" type="ORF">CLV63_11144</name>
</gene>
<dbReference type="CDD" id="cd06267">
    <property type="entry name" value="PBP1_LacI_sugar_binding-like"/>
    <property type="match status" value="1"/>
</dbReference>
<dbReference type="GO" id="GO:0003700">
    <property type="term" value="F:DNA-binding transcription factor activity"/>
    <property type="evidence" value="ECO:0007669"/>
    <property type="project" value="TreeGrafter"/>
</dbReference>
<dbReference type="Gene3D" id="1.10.260.40">
    <property type="entry name" value="lambda repressor-like DNA-binding domains"/>
    <property type="match status" value="1"/>
</dbReference>
<dbReference type="AlphaFoldDB" id="A0A2P8DGU9"/>
<dbReference type="Pfam" id="PF00356">
    <property type="entry name" value="LacI"/>
    <property type="match status" value="1"/>
</dbReference>
<dbReference type="InterPro" id="IPR000843">
    <property type="entry name" value="HTH_LacI"/>
</dbReference>
<dbReference type="Proteomes" id="UP000240542">
    <property type="component" value="Unassembled WGS sequence"/>
</dbReference>
<dbReference type="SUPFAM" id="SSF53822">
    <property type="entry name" value="Periplasmic binding protein-like I"/>
    <property type="match status" value="1"/>
</dbReference>
<accession>A0A2P8DGU9</accession>
<evidence type="ECO:0000259" key="4">
    <source>
        <dbReference type="PROSITE" id="PS50932"/>
    </source>
</evidence>
<reference evidence="5 6" key="1">
    <citation type="submission" date="2018-03" db="EMBL/GenBank/DDBJ databases">
        <title>Genomic Encyclopedia of Archaeal and Bacterial Type Strains, Phase II (KMG-II): from individual species to whole genera.</title>
        <authorList>
            <person name="Goeker M."/>
        </authorList>
    </citation>
    <scope>NUCLEOTIDE SEQUENCE [LARGE SCALE GENOMIC DNA]</scope>
    <source>
        <strain evidence="5 6">DSM 45312</strain>
    </source>
</reference>
<dbReference type="SUPFAM" id="SSF47413">
    <property type="entry name" value="lambda repressor-like DNA-binding domains"/>
    <property type="match status" value="1"/>
</dbReference>
<dbReference type="Pfam" id="PF13377">
    <property type="entry name" value="Peripla_BP_3"/>
    <property type="match status" value="1"/>
</dbReference>
<dbReference type="PANTHER" id="PTHR30146">
    <property type="entry name" value="LACI-RELATED TRANSCRIPTIONAL REPRESSOR"/>
    <property type="match status" value="1"/>
</dbReference>